<keyword evidence="1 3" id="KW-0963">Cytoplasm</keyword>
<dbReference type="Gene3D" id="3.40.140.10">
    <property type="entry name" value="Cytidine Deaminase, domain 2"/>
    <property type="match status" value="1"/>
</dbReference>
<dbReference type="PANTHER" id="PTHR30592">
    <property type="entry name" value="FORMATE DEHYDROGENASE"/>
    <property type="match status" value="1"/>
</dbReference>
<dbReference type="GO" id="GO:0016783">
    <property type="term" value="F:sulfurtransferase activity"/>
    <property type="evidence" value="ECO:0007669"/>
    <property type="project" value="InterPro"/>
</dbReference>
<dbReference type="RefSeq" id="WP_052514677.1">
    <property type="nucleotide sequence ID" value="NZ_AZAC01000001.1"/>
</dbReference>
<reference evidence="4 5" key="1">
    <citation type="submission" date="2013-11" db="EMBL/GenBank/DDBJ databases">
        <title>Metagenomic analysis of a methanogenic consortium involved in long chain n-alkane degradation.</title>
        <authorList>
            <person name="Davidova I.A."/>
            <person name="Callaghan A.V."/>
            <person name="Wawrik B."/>
            <person name="Pruitt S."/>
            <person name="Marks C."/>
            <person name="Duncan K.E."/>
            <person name="Suflita J.M."/>
        </authorList>
    </citation>
    <scope>NUCLEOTIDE SEQUENCE [LARGE SCALE GENOMIC DNA]</scope>
    <source>
        <strain evidence="4 5">SPR</strain>
    </source>
</reference>
<name>A0A0D2GN45_9BACT</name>
<dbReference type="HAMAP" id="MF_00187">
    <property type="entry name" value="FdhD"/>
    <property type="match status" value="1"/>
</dbReference>
<comment type="caution">
    <text evidence="4">The sequence shown here is derived from an EMBL/GenBank/DDBJ whole genome shotgun (WGS) entry which is preliminary data.</text>
</comment>
<evidence type="ECO:0000313" key="5">
    <source>
        <dbReference type="Proteomes" id="UP000032233"/>
    </source>
</evidence>
<keyword evidence="5" id="KW-1185">Reference proteome</keyword>
<proteinExistence type="inferred from homology"/>
<comment type="caution">
    <text evidence="3">Lacks conserved residue(s) required for the propagation of feature annotation.</text>
</comment>
<dbReference type="InParanoid" id="A0A0D2GN45"/>
<dbReference type="FunCoup" id="A0A0D2GN45">
    <property type="interactions" value="272"/>
</dbReference>
<organism evidence="4 5">
    <name type="scientific">Dethiosulfatarculus sandiegensis</name>
    <dbReference type="NCBI Taxonomy" id="1429043"/>
    <lineage>
        <taxon>Bacteria</taxon>
        <taxon>Pseudomonadati</taxon>
        <taxon>Thermodesulfobacteriota</taxon>
        <taxon>Desulfarculia</taxon>
        <taxon>Desulfarculales</taxon>
        <taxon>Desulfarculaceae</taxon>
        <taxon>Dethiosulfatarculus</taxon>
    </lineage>
</organism>
<accession>A0A0D2GN45</accession>
<dbReference type="Proteomes" id="UP000032233">
    <property type="component" value="Unassembled WGS sequence"/>
</dbReference>
<dbReference type="EMBL" id="AZAC01000001">
    <property type="protein sequence ID" value="KIX16042.1"/>
    <property type="molecule type" value="Genomic_DNA"/>
</dbReference>
<dbReference type="Pfam" id="PF02634">
    <property type="entry name" value="FdhD-NarQ"/>
    <property type="match status" value="1"/>
</dbReference>
<evidence type="ECO:0000313" key="4">
    <source>
        <dbReference type="EMBL" id="KIX16042.1"/>
    </source>
</evidence>
<dbReference type="SUPFAM" id="SSF53927">
    <property type="entry name" value="Cytidine deaminase-like"/>
    <property type="match status" value="1"/>
</dbReference>
<protein>
    <recommendedName>
        <fullName evidence="3">Protein FdhD</fullName>
    </recommendedName>
</protein>
<gene>
    <name evidence="3" type="primary">fdhD</name>
    <name evidence="4" type="ORF">X474_00510</name>
</gene>
<dbReference type="PANTHER" id="PTHR30592:SF1">
    <property type="entry name" value="SULFUR CARRIER PROTEIN FDHD"/>
    <property type="match status" value="1"/>
</dbReference>
<feature type="binding site" evidence="3">
    <location>
        <begin position="233"/>
        <end position="238"/>
    </location>
    <ligand>
        <name>Mo-bis(molybdopterin guanine dinucleotide)</name>
        <dbReference type="ChEBI" id="CHEBI:60539"/>
    </ligand>
</feature>
<dbReference type="NCBIfam" id="TIGR00129">
    <property type="entry name" value="fdhD_narQ"/>
    <property type="match status" value="1"/>
</dbReference>
<dbReference type="InterPro" id="IPR016193">
    <property type="entry name" value="Cytidine_deaminase-like"/>
</dbReference>
<evidence type="ECO:0000256" key="2">
    <source>
        <dbReference type="ARBA" id="ARBA00023150"/>
    </source>
</evidence>
<dbReference type="PIRSF" id="PIRSF015626">
    <property type="entry name" value="FdhD"/>
    <property type="match status" value="1"/>
</dbReference>
<dbReference type="GO" id="GO:0006777">
    <property type="term" value="P:Mo-molybdopterin cofactor biosynthetic process"/>
    <property type="evidence" value="ECO:0007669"/>
    <property type="project" value="UniProtKB-UniRule"/>
</dbReference>
<dbReference type="Gene3D" id="3.10.20.10">
    <property type="match status" value="1"/>
</dbReference>
<dbReference type="PATRIC" id="fig|1429043.3.peg.105"/>
<evidence type="ECO:0000256" key="3">
    <source>
        <dbReference type="HAMAP-Rule" id="MF_00187"/>
    </source>
</evidence>
<dbReference type="GO" id="GO:0005737">
    <property type="term" value="C:cytoplasm"/>
    <property type="evidence" value="ECO:0007669"/>
    <property type="project" value="UniProtKB-SubCell"/>
</dbReference>
<dbReference type="OrthoDB" id="3197277at2"/>
<keyword evidence="2 3" id="KW-0501">Molybdenum cofactor biosynthesis</keyword>
<evidence type="ECO:0000256" key="1">
    <source>
        <dbReference type="ARBA" id="ARBA00022490"/>
    </source>
</evidence>
<comment type="function">
    <text evidence="3">Required for formate dehydrogenase (FDH) activity.</text>
</comment>
<dbReference type="AlphaFoldDB" id="A0A0D2GN45"/>
<dbReference type="STRING" id="1429043.X474_00510"/>
<comment type="similarity">
    <text evidence="3">Belongs to the FdhD family.</text>
</comment>
<comment type="subcellular location">
    <subcellularLocation>
        <location evidence="3">Cytoplasm</location>
    </subcellularLocation>
</comment>
<sequence>MKKAFSAFRIWRLGDHGPQQVTDRLVEEEPVNLIADGIKAEVLMATPGLERELAAGFCLTMGWLDSSSPACEVKWRADAREAIVHRAKPGKSTVAVKATGGGPLGPRQAVKAESGRLMEVETFTRLTEAMSQTQPLFEATGATHAVGLFDLKGELLVVAEDAGRHNALDKAVGSLWLENRLYAAKAAAFSGRMSLEMVLKSARAGLVFLAGVSAPTAAAVRAANDLGLTLGGFARKGKMNIYTHAENLLYQAKPFVKSD</sequence>
<dbReference type="InterPro" id="IPR003786">
    <property type="entry name" value="FdhD"/>
</dbReference>